<dbReference type="AlphaFoldDB" id="A0A9W9V4N5"/>
<dbReference type="Gene3D" id="3.40.50.1820">
    <property type="entry name" value="alpha/beta hydrolase"/>
    <property type="match status" value="1"/>
</dbReference>
<protein>
    <submittedName>
        <fullName evidence="3">Alpha/Beta hydrolase protein</fullName>
    </submittedName>
</protein>
<reference evidence="3" key="1">
    <citation type="submission" date="2022-11" db="EMBL/GenBank/DDBJ databases">
        <authorList>
            <person name="Petersen C."/>
        </authorList>
    </citation>
    <scope>NUCLEOTIDE SEQUENCE</scope>
    <source>
        <strain evidence="3">IBT 29864</strain>
    </source>
</reference>
<dbReference type="InterPro" id="IPR050300">
    <property type="entry name" value="GDXG_lipolytic_enzyme"/>
</dbReference>
<dbReference type="GO" id="GO:0017000">
    <property type="term" value="P:antibiotic biosynthetic process"/>
    <property type="evidence" value="ECO:0007669"/>
    <property type="project" value="UniProtKB-ARBA"/>
</dbReference>
<dbReference type="Pfam" id="PF20434">
    <property type="entry name" value="BD-FAE"/>
    <property type="match status" value="1"/>
</dbReference>
<keyword evidence="4" id="KW-1185">Reference proteome</keyword>
<evidence type="ECO:0000256" key="1">
    <source>
        <dbReference type="ARBA" id="ARBA00022801"/>
    </source>
</evidence>
<dbReference type="OrthoDB" id="433474at2759"/>
<evidence type="ECO:0000313" key="4">
    <source>
        <dbReference type="Proteomes" id="UP001147782"/>
    </source>
</evidence>
<gene>
    <name evidence="3" type="ORF">N7496_008337</name>
</gene>
<proteinExistence type="predicted"/>
<dbReference type="InterPro" id="IPR029058">
    <property type="entry name" value="AB_hydrolase_fold"/>
</dbReference>
<dbReference type="InterPro" id="IPR049492">
    <property type="entry name" value="BD-FAE-like_dom"/>
</dbReference>
<dbReference type="PANTHER" id="PTHR48081">
    <property type="entry name" value="AB HYDROLASE SUPERFAMILY PROTEIN C4A8.06C"/>
    <property type="match status" value="1"/>
</dbReference>
<dbReference type="GeneID" id="81440435"/>
<dbReference type="EMBL" id="JAPZBS010000007">
    <property type="protein sequence ID" value="KAJ5368577.1"/>
    <property type="molecule type" value="Genomic_DNA"/>
</dbReference>
<dbReference type="RefSeq" id="XP_056553319.1">
    <property type="nucleotide sequence ID" value="XM_056701256.1"/>
</dbReference>
<reference evidence="3" key="2">
    <citation type="journal article" date="2023" name="IMA Fungus">
        <title>Comparative genomic study of the Penicillium genus elucidates a diverse pangenome and 15 lateral gene transfer events.</title>
        <authorList>
            <person name="Petersen C."/>
            <person name="Sorensen T."/>
            <person name="Nielsen M.R."/>
            <person name="Sondergaard T.E."/>
            <person name="Sorensen J.L."/>
            <person name="Fitzpatrick D.A."/>
            <person name="Frisvad J.C."/>
            <person name="Nielsen K.L."/>
        </authorList>
    </citation>
    <scope>NUCLEOTIDE SEQUENCE</scope>
    <source>
        <strain evidence="3">IBT 29864</strain>
    </source>
</reference>
<dbReference type="GO" id="GO:0016787">
    <property type="term" value="F:hydrolase activity"/>
    <property type="evidence" value="ECO:0007669"/>
    <property type="project" value="UniProtKB-KW"/>
</dbReference>
<dbReference type="GO" id="GO:0072330">
    <property type="term" value="P:monocarboxylic acid biosynthetic process"/>
    <property type="evidence" value="ECO:0007669"/>
    <property type="project" value="UniProtKB-ARBA"/>
</dbReference>
<feature type="domain" description="BD-FAE-like" evidence="2">
    <location>
        <begin position="85"/>
        <end position="246"/>
    </location>
</feature>
<comment type="caution">
    <text evidence="3">The sequence shown here is derived from an EMBL/GenBank/DDBJ whole genome shotgun (WGS) entry which is preliminary data.</text>
</comment>
<dbReference type="Proteomes" id="UP001147782">
    <property type="component" value="Unassembled WGS sequence"/>
</dbReference>
<evidence type="ECO:0000259" key="2">
    <source>
        <dbReference type="Pfam" id="PF20434"/>
    </source>
</evidence>
<accession>A0A9W9V4N5</accession>
<dbReference type="SUPFAM" id="SSF53474">
    <property type="entry name" value="alpha/beta-Hydrolases"/>
    <property type="match status" value="1"/>
</dbReference>
<sequence length="324" mass="35086">MDSNANANANSPTNTLDPIVIAARGNEITGLDIFQKTEDDFELPRVGELMSQMHADQPTGGIDMVYGKTDTQHLRFWKANPSKSSESSKAPIIVFVHGGSWRSGTNLDSIGSTKVGHLTELGYAFASINYTLFPTVTVEEQVQEIANSINYLVKNASDLSIDPERVVLMGHSSGAHVVTLLGTDTRYLERAGTSVSIVQAVIALDGSNYNAAAELNDNPGQIADHMLDAFGTDLARLHDMSPTYHARAPNAHAFLLLHTHRHGDIRQGVEFVAALKAAGTEAVLHVFEGQGFEGHMQVLLRLGDRKYPATVVMDSWLEGNVPVN</sequence>
<keyword evidence="1 3" id="KW-0378">Hydrolase</keyword>
<dbReference type="PANTHER" id="PTHR48081:SF33">
    <property type="entry name" value="KYNURENINE FORMAMIDASE"/>
    <property type="match status" value="1"/>
</dbReference>
<evidence type="ECO:0000313" key="3">
    <source>
        <dbReference type="EMBL" id="KAJ5368577.1"/>
    </source>
</evidence>
<organism evidence="3 4">
    <name type="scientific">Penicillium cataractarum</name>
    <dbReference type="NCBI Taxonomy" id="2100454"/>
    <lineage>
        <taxon>Eukaryota</taxon>
        <taxon>Fungi</taxon>
        <taxon>Dikarya</taxon>
        <taxon>Ascomycota</taxon>
        <taxon>Pezizomycotina</taxon>
        <taxon>Eurotiomycetes</taxon>
        <taxon>Eurotiomycetidae</taxon>
        <taxon>Eurotiales</taxon>
        <taxon>Aspergillaceae</taxon>
        <taxon>Penicillium</taxon>
    </lineage>
</organism>
<name>A0A9W9V4N5_9EURO</name>